<protein>
    <submittedName>
        <fullName evidence="2">Uncharacterized protein</fullName>
    </submittedName>
</protein>
<feature type="transmembrane region" description="Helical" evidence="1">
    <location>
        <begin position="27"/>
        <end position="43"/>
    </location>
</feature>
<keyword evidence="1" id="KW-1133">Transmembrane helix</keyword>
<keyword evidence="1" id="KW-0472">Membrane</keyword>
<organism evidence="2 3">
    <name type="scientific">Macrococcus armenti</name>
    <dbReference type="NCBI Taxonomy" id="2875764"/>
    <lineage>
        <taxon>Bacteria</taxon>
        <taxon>Bacillati</taxon>
        <taxon>Bacillota</taxon>
        <taxon>Bacilli</taxon>
        <taxon>Bacillales</taxon>
        <taxon>Staphylococcaceae</taxon>
        <taxon>Macrococcus</taxon>
    </lineage>
</organism>
<evidence type="ECO:0000256" key="1">
    <source>
        <dbReference type="SAM" id="Phobius"/>
    </source>
</evidence>
<evidence type="ECO:0000313" key="2">
    <source>
        <dbReference type="EMBL" id="UOB19527.1"/>
    </source>
</evidence>
<dbReference type="EMBL" id="CP094348">
    <property type="protein sequence ID" value="UOB19527.1"/>
    <property type="molecule type" value="Genomic_DNA"/>
</dbReference>
<dbReference type="RefSeq" id="WP_243364946.1">
    <property type="nucleotide sequence ID" value="NZ_CP094348.1"/>
</dbReference>
<sequence>MKITLVFSYVLILFILRYGFELINDQVTLFLLIAGLAIFGFTNRKK</sequence>
<reference evidence="2" key="2">
    <citation type="submission" date="2022-04" db="EMBL/GenBank/DDBJ databases">
        <title>Antimicrobial genetic elements in methicillin-resistant Macrococcus armenti.</title>
        <authorList>
            <person name="Keller J.E."/>
            <person name="Schwendener S."/>
            <person name="Pantucek R."/>
            <person name="Perreten V."/>
        </authorList>
    </citation>
    <scope>NUCLEOTIDE SEQUENCE</scope>
    <source>
        <strain evidence="2">CCM 2609</strain>
    </source>
</reference>
<keyword evidence="3" id="KW-1185">Reference proteome</keyword>
<evidence type="ECO:0000313" key="3">
    <source>
        <dbReference type="Proteomes" id="UP000830343"/>
    </source>
</evidence>
<gene>
    <name evidence="2" type="ORF">MRZ06_05560</name>
</gene>
<reference evidence="2" key="1">
    <citation type="submission" date="2022-03" db="EMBL/GenBank/DDBJ databases">
        <authorList>
            <person name="Vrbovska V."/>
            <person name="Kovarovic V."/>
            <person name="Botka T."/>
            <person name="Pantucek R."/>
        </authorList>
    </citation>
    <scope>NUCLEOTIDE SEQUENCE</scope>
    <source>
        <strain evidence="2">CCM 2609</strain>
    </source>
</reference>
<accession>A0ABY3ZRY0</accession>
<proteinExistence type="predicted"/>
<dbReference type="Proteomes" id="UP000830343">
    <property type="component" value="Chromosome"/>
</dbReference>
<name>A0ABY3ZRY0_9STAP</name>
<keyword evidence="1" id="KW-0812">Transmembrane</keyword>